<dbReference type="Proteomes" id="UP000005237">
    <property type="component" value="Unassembled WGS sequence"/>
</dbReference>
<evidence type="ECO:0000313" key="2">
    <source>
        <dbReference type="EnsemblMetazoa" id="CJA36819.1"/>
    </source>
</evidence>
<evidence type="ECO:0000259" key="1">
    <source>
        <dbReference type="PROSITE" id="PS50878"/>
    </source>
</evidence>
<reference evidence="3" key="1">
    <citation type="submission" date="2010-08" db="EMBL/GenBank/DDBJ databases">
        <authorList>
            <consortium name="Caenorhabditis japonica Sequencing Consortium"/>
            <person name="Wilson R.K."/>
        </authorList>
    </citation>
    <scope>NUCLEOTIDE SEQUENCE [LARGE SCALE GENOMIC DNA]</scope>
    <source>
        <strain evidence="3">DF5081</strain>
    </source>
</reference>
<reference evidence="2" key="2">
    <citation type="submission" date="2022-06" db="UniProtKB">
        <authorList>
            <consortium name="EnsemblMetazoa"/>
        </authorList>
    </citation>
    <scope>IDENTIFICATION</scope>
    <source>
        <strain evidence="2">DF5081</strain>
    </source>
</reference>
<dbReference type="Gene3D" id="3.30.70.270">
    <property type="match status" value="1"/>
</dbReference>
<dbReference type="Pfam" id="PF00078">
    <property type="entry name" value="RVT_1"/>
    <property type="match status" value="1"/>
</dbReference>
<dbReference type="PRINTS" id="PR01345">
    <property type="entry name" value="CERVTRCPTASE"/>
</dbReference>
<dbReference type="PROSITE" id="PS50878">
    <property type="entry name" value="RT_POL"/>
    <property type="match status" value="1"/>
</dbReference>
<dbReference type="EnsemblMetazoa" id="CJA36819.1">
    <property type="protein sequence ID" value="CJA36819.1"/>
    <property type="gene ID" value="WBGene00212666"/>
</dbReference>
<dbReference type="AlphaFoldDB" id="A0A8R1IRS2"/>
<dbReference type="InterPro" id="IPR000477">
    <property type="entry name" value="RT_dom"/>
</dbReference>
<protein>
    <submittedName>
        <fullName evidence="2">Reverse transcriptase domain-containing protein</fullName>
    </submittedName>
</protein>
<evidence type="ECO:0000313" key="3">
    <source>
        <dbReference type="Proteomes" id="UP000005237"/>
    </source>
</evidence>
<organism evidence="2 3">
    <name type="scientific">Caenorhabditis japonica</name>
    <dbReference type="NCBI Taxonomy" id="281687"/>
    <lineage>
        <taxon>Eukaryota</taxon>
        <taxon>Metazoa</taxon>
        <taxon>Ecdysozoa</taxon>
        <taxon>Nematoda</taxon>
        <taxon>Chromadorea</taxon>
        <taxon>Rhabditida</taxon>
        <taxon>Rhabditina</taxon>
        <taxon>Rhabditomorpha</taxon>
        <taxon>Rhabditoidea</taxon>
        <taxon>Rhabditidae</taxon>
        <taxon>Peloderinae</taxon>
        <taxon>Caenorhabditis</taxon>
    </lineage>
</organism>
<dbReference type="SUPFAM" id="SSF56672">
    <property type="entry name" value="DNA/RNA polymerases"/>
    <property type="match status" value="1"/>
</dbReference>
<feature type="domain" description="Reverse transcriptase" evidence="1">
    <location>
        <begin position="1"/>
        <end position="122"/>
    </location>
</feature>
<proteinExistence type="predicted"/>
<dbReference type="InterPro" id="IPR043502">
    <property type="entry name" value="DNA/RNA_pol_sf"/>
</dbReference>
<dbReference type="PANTHER" id="PTHR33332">
    <property type="entry name" value="REVERSE TRANSCRIPTASE DOMAIN-CONTAINING PROTEIN"/>
    <property type="match status" value="1"/>
</dbReference>
<name>A0A8R1IRS2_CAEJA</name>
<dbReference type="InterPro" id="IPR043128">
    <property type="entry name" value="Rev_trsase/Diguanyl_cyclase"/>
</dbReference>
<sequence length="326" mass="37875">MVNGTISQPMPVLSGVPQGSVLGPLLFNIFINDIGDNIKSNFLLYADDLKIFSTCNNTIQDDLNTITNWCQLWQMEVAPSKCECISFTKSRRLTSKTTVCDLVLNNSNLNTSEIIRDLGVLFNSSLQFDVHITQALRKAQRRINIIFNVLRLATFEVLIKCYIIYVRPIVEYATVVFSPVTRELTRKLESIQKSFIHRCYRKFGMIYESYFKCLETTKLESLEYRRLIFDMVFIYKSLVSKELYCEDGLLTRFTNFTTLRRHPYYLKCNLANPSKTYQQYISNRSLRCWNSLPSNAFPVKPSSLRFKSNLKSLNLDKFLSLTCLNY</sequence>
<accession>A0A8R1IRS2</accession>
<keyword evidence="3" id="KW-1185">Reference proteome</keyword>